<protein>
    <submittedName>
        <fullName evidence="3">Uncharacterized LabA/DUF88 family protein</fullName>
    </submittedName>
</protein>
<reference evidence="3 4" key="1">
    <citation type="submission" date="2018-10" db="EMBL/GenBank/DDBJ databases">
        <title>Genomic Encyclopedia of Archaeal and Bacterial Type Strains, Phase II (KMG-II): from individual species to whole genera.</title>
        <authorList>
            <person name="Goeker M."/>
        </authorList>
    </citation>
    <scope>NUCLEOTIDE SEQUENCE [LARGE SCALE GENOMIC DNA]</scope>
    <source>
        <strain evidence="3 4">DSM 43383</strain>
    </source>
</reference>
<dbReference type="GO" id="GO:0004540">
    <property type="term" value="F:RNA nuclease activity"/>
    <property type="evidence" value="ECO:0007669"/>
    <property type="project" value="InterPro"/>
</dbReference>
<feature type="compositionally biased region" description="Low complexity" evidence="1">
    <location>
        <begin position="318"/>
        <end position="340"/>
    </location>
</feature>
<evidence type="ECO:0000256" key="1">
    <source>
        <dbReference type="SAM" id="MobiDB-lite"/>
    </source>
</evidence>
<feature type="compositionally biased region" description="Polar residues" evidence="1">
    <location>
        <begin position="246"/>
        <end position="255"/>
    </location>
</feature>
<gene>
    <name evidence="3" type="ORF">BZB76_1009</name>
</gene>
<evidence type="ECO:0000313" key="4">
    <source>
        <dbReference type="Proteomes" id="UP000274601"/>
    </source>
</evidence>
<dbReference type="Proteomes" id="UP000274601">
    <property type="component" value="Unassembled WGS sequence"/>
</dbReference>
<evidence type="ECO:0000313" key="3">
    <source>
        <dbReference type="EMBL" id="RKS79538.1"/>
    </source>
</evidence>
<sequence>MDRCALFVDAGYLLADGAMAVHGTRHRETVSWDFGGLLQLLGELARERTGMPLLRCYWYEATVEGRRSPEHDALADLPGLKLRLGRIRPGRREGVDAEIRRDLMTLARNGALTDAVLVSGDEDLAQVVADAQDFGVRVTVVHVAVDGNWTISRVLRQECDDLIEIGSGHLRSYVNLLTGVDGAGAGPLSNGHGPNGHGATLGTLQPAVNNGPPPSSPIGGRPPATTGAPSVRDLGPAMGGGAGSLNPGTTGNTGVATGPMQLSGGSTYGGQQPPLQPTSAPGPSTTQSPAPAEPPSLGSQYNPSPVPAPSPPPPPQTMQPQGPYTGPQQVSPAPVQQSTPTLADAVKAAHQEGQDFGESVARDAPALWLEAVLARKPRMPSDLEARLLQGSSLPIDFLLHDEVRHALRRGFWDALERSRR</sequence>
<dbReference type="Gene3D" id="3.40.50.1010">
    <property type="entry name" value="5'-nuclease"/>
    <property type="match status" value="1"/>
</dbReference>
<feature type="region of interest" description="Disordered" evidence="1">
    <location>
        <begin position="187"/>
        <end position="341"/>
    </location>
</feature>
<keyword evidence="4" id="KW-1185">Reference proteome</keyword>
<evidence type="ECO:0000259" key="2">
    <source>
        <dbReference type="Pfam" id="PF01936"/>
    </source>
</evidence>
<dbReference type="PANTHER" id="PTHR35458">
    <property type="entry name" value="SLR0755 PROTEIN"/>
    <property type="match status" value="1"/>
</dbReference>
<dbReference type="OrthoDB" id="9800236at2"/>
<comment type="caution">
    <text evidence="3">The sequence shown here is derived from an EMBL/GenBank/DDBJ whole genome shotgun (WGS) entry which is preliminary data.</text>
</comment>
<feature type="compositionally biased region" description="Pro residues" evidence="1">
    <location>
        <begin position="304"/>
        <end position="317"/>
    </location>
</feature>
<dbReference type="EMBL" id="RBWU01000001">
    <property type="protein sequence ID" value="RKS79538.1"/>
    <property type="molecule type" value="Genomic_DNA"/>
</dbReference>
<dbReference type="InterPro" id="IPR047140">
    <property type="entry name" value="LabA"/>
</dbReference>
<dbReference type="InterPro" id="IPR021139">
    <property type="entry name" value="NYN"/>
</dbReference>
<organism evidence="3 4">
    <name type="scientific">Actinomadura pelletieri DSM 43383</name>
    <dbReference type="NCBI Taxonomy" id="1120940"/>
    <lineage>
        <taxon>Bacteria</taxon>
        <taxon>Bacillati</taxon>
        <taxon>Actinomycetota</taxon>
        <taxon>Actinomycetes</taxon>
        <taxon>Streptosporangiales</taxon>
        <taxon>Thermomonosporaceae</taxon>
        <taxon>Actinomadura</taxon>
    </lineage>
</organism>
<proteinExistence type="predicted"/>
<dbReference type="RefSeq" id="WP_121433042.1">
    <property type="nucleotide sequence ID" value="NZ_RBWU01000001.1"/>
</dbReference>
<feature type="domain" description="NYN" evidence="2">
    <location>
        <begin position="6"/>
        <end position="165"/>
    </location>
</feature>
<dbReference type="AlphaFoldDB" id="A0A495QZP9"/>
<dbReference type="PANTHER" id="PTHR35458:SF8">
    <property type="entry name" value="SLR0650 PROTEIN"/>
    <property type="match status" value="1"/>
</dbReference>
<feature type="compositionally biased region" description="Polar residues" evidence="1">
    <location>
        <begin position="277"/>
        <end position="289"/>
    </location>
</feature>
<name>A0A495QZP9_9ACTN</name>
<dbReference type="Pfam" id="PF01936">
    <property type="entry name" value="NYN"/>
    <property type="match status" value="1"/>
</dbReference>
<accession>A0A495QZP9</accession>